<dbReference type="Gene3D" id="3.30.110.150">
    <property type="entry name" value="SepF-like protein"/>
    <property type="match status" value="1"/>
</dbReference>
<dbReference type="eggNOG" id="COG1799">
    <property type="taxonomic scope" value="Bacteria"/>
</dbReference>
<evidence type="ECO:0000313" key="7">
    <source>
        <dbReference type="EMBL" id="EDS71758.1"/>
    </source>
</evidence>
<dbReference type="InterPro" id="IPR023052">
    <property type="entry name" value="Cell_div_SepF"/>
</dbReference>
<organism evidence="7 8">
    <name type="scientific">Anaerofustis stercorihominis DSM 17244</name>
    <dbReference type="NCBI Taxonomy" id="445971"/>
    <lineage>
        <taxon>Bacteria</taxon>
        <taxon>Bacillati</taxon>
        <taxon>Bacillota</taxon>
        <taxon>Clostridia</taxon>
        <taxon>Eubacteriales</taxon>
        <taxon>Eubacteriaceae</taxon>
        <taxon>Anaerofustis</taxon>
    </lineage>
</organism>
<comment type="subcellular location">
    <subcellularLocation>
        <location evidence="5">Cytoplasm</location>
    </subcellularLocation>
    <text evidence="5">Localizes to the division site, in a FtsZ-dependent manner.</text>
</comment>
<comment type="similarity">
    <text evidence="5">Belongs to the SepF family.</text>
</comment>
<evidence type="ECO:0000256" key="1">
    <source>
        <dbReference type="ARBA" id="ARBA00022618"/>
    </source>
</evidence>
<keyword evidence="2 5" id="KW-0717">Septation</keyword>
<dbReference type="PANTHER" id="PTHR35798:SF1">
    <property type="entry name" value="CELL DIVISION PROTEIN SEPF"/>
    <property type="match status" value="1"/>
</dbReference>
<dbReference type="GO" id="GO:0043093">
    <property type="term" value="P:FtsZ-dependent cytokinesis"/>
    <property type="evidence" value="ECO:0007669"/>
    <property type="project" value="UniProtKB-UniRule"/>
</dbReference>
<keyword evidence="1 5" id="KW-0132">Cell division</keyword>
<dbReference type="InterPro" id="IPR038594">
    <property type="entry name" value="SepF-like_sf"/>
</dbReference>
<dbReference type="PANTHER" id="PTHR35798">
    <property type="entry name" value="CELL DIVISION PROTEIN SEPF"/>
    <property type="match status" value="1"/>
</dbReference>
<dbReference type="HOGENOM" id="CLU_078499_4_0_9"/>
<name>B1CBW1_9FIRM</name>
<reference evidence="7" key="1">
    <citation type="submission" date="2008-01" db="EMBL/GenBank/DDBJ databases">
        <authorList>
            <person name="Fulton L."/>
            <person name="Clifton S."/>
            <person name="Fulton B."/>
            <person name="Xu J."/>
            <person name="Minx P."/>
            <person name="Pepin K.H."/>
            <person name="Johnson M."/>
            <person name="Thiruvilangam P."/>
            <person name="Bhonagiri V."/>
            <person name="Nash W.E."/>
            <person name="Mardis E.R."/>
            <person name="Wilson R.K."/>
        </authorList>
    </citation>
    <scope>NUCLEOTIDE SEQUENCE [LARGE SCALE GENOMIC DNA]</scope>
    <source>
        <strain evidence="7">DSM 17244</strain>
    </source>
</reference>
<evidence type="ECO:0000256" key="6">
    <source>
        <dbReference type="SAM" id="MobiDB-lite"/>
    </source>
</evidence>
<comment type="caution">
    <text evidence="7">The sequence shown here is derived from an EMBL/GenBank/DDBJ whole genome shotgun (WGS) entry which is preliminary data.</text>
</comment>
<dbReference type="HAMAP" id="MF_01197">
    <property type="entry name" value="SepF"/>
    <property type="match status" value="1"/>
</dbReference>
<feature type="region of interest" description="Disordered" evidence="6">
    <location>
        <begin position="142"/>
        <end position="163"/>
    </location>
</feature>
<dbReference type="Proteomes" id="UP000005178">
    <property type="component" value="Unassembled WGS sequence"/>
</dbReference>
<evidence type="ECO:0000256" key="5">
    <source>
        <dbReference type="HAMAP-Rule" id="MF_01197"/>
    </source>
</evidence>
<keyword evidence="8" id="KW-1185">Reference proteome</keyword>
<evidence type="ECO:0000313" key="8">
    <source>
        <dbReference type="Proteomes" id="UP000005178"/>
    </source>
</evidence>
<reference evidence="7" key="2">
    <citation type="submission" date="2013-08" db="EMBL/GenBank/DDBJ databases">
        <title>Draft genome sequence of Anaerofustis stercorihominis (DSM 17244).</title>
        <authorList>
            <person name="Sudarsanam P."/>
            <person name="Ley R."/>
            <person name="Guruge J."/>
            <person name="Turnbaugh P.J."/>
            <person name="Mahowald M."/>
            <person name="Liep D."/>
            <person name="Gordon J."/>
        </authorList>
    </citation>
    <scope>NUCLEOTIDE SEQUENCE</scope>
    <source>
        <strain evidence="7">DSM 17244</strain>
    </source>
</reference>
<gene>
    <name evidence="5" type="primary">sepF</name>
    <name evidence="7" type="ORF">ANASTE_01460</name>
</gene>
<dbReference type="InterPro" id="IPR007561">
    <property type="entry name" value="Cell_div_SepF/SepF-rel"/>
</dbReference>
<dbReference type="GO" id="GO:0005737">
    <property type="term" value="C:cytoplasm"/>
    <property type="evidence" value="ECO:0007669"/>
    <property type="project" value="UniProtKB-SubCell"/>
</dbReference>
<keyword evidence="5" id="KW-0963">Cytoplasm</keyword>
<accession>B1CBW1</accession>
<dbReference type="EMBL" id="ABIL02000006">
    <property type="protein sequence ID" value="EDS71758.1"/>
    <property type="molecule type" value="Genomic_DNA"/>
</dbReference>
<comment type="subunit">
    <text evidence="5">Homodimer. Interacts with FtsZ.</text>
</comment>
<dbReference type="AlphaFoldDB" id="B1CBW1"/>
<keyword evidence="3 5" id="KW-0131">Cell cycle</keyword>
<dbReference type="Pfam" id="PF04472">
    <property type="entry name" value="SepF"/>
    <property type="match status" value="1"/>
</dbReference>
<comment type="function">
    <text evidence="4 5">Cell division protein that is part of the divisome complex and is recruited early to the Z-ring. Probably stimulates Z-ring formation, perhaps through the cross-linking of FtsZ protofilaments. Its function overlaps with FtsA.</text>
</comment>
<protein>
    <recommendedName>
        <fullName evidence="5">Cell division protein SepF</fullName>
    </recommendedName>
</protein>
<feature type="compositionally biased region" description="Basic and acidic residues" evidence="6">
    <location>
        <begin position="154"/>
        <end position="163"/>
    </location>
</feature>
<evidence type="ECO:0000256" key="2">
    <source>
        <dbReference type="ARBA" id="ARBA00023210"/>
    </source>
</evidence>
<dbReference type="GO" id="GO:0000917">
    <property type="term" value="P:division septum assembly"/>
    <property type="evidence" value="ECO:0007669"/>
    <property type="project" value="UniProtKB-KW"/>
</dbReference>
<dbReference type="STRING" id="445971.ANASTE_01460"/>
<proteinExistence type="inferred from homology"/>
<evidence type="ECO:0000256" key="4">
    <source>
        <dbReference type="ARBA" id="ARBA00044936"/>
    </source>
</evidence>
<evidence type="ECO:0000256" key="3">
    <source>
        <dbReference type="ARBA" id="ARBA00023306"/>
    </source>
</evidence>
<sequence>MKENKMGFNDFIGELGEKIVGKDEYYEDEYYEEDDYYDDEPRKGGLFGKKSSVRTESAPVATHAASTVMLVEPRTFNDAPLVCDKLKGGITVVVNMDKVENEDAKKIFDFLSGAVYVLGASMKRIAQNVFILAPYGVEVETQERPNDSYNTSTRSRDLWEYED</sequence>